<dbReference type="CDD" id="cd02440">
    <property type="entry name" value="AdoMet_MTases"/>
    <property type="match status" value="1"/>
</dbReference>
<reference evidence="4" key="1">
    <citation type="journal article" date="2014" name="Int. J. Syst. Evol. Microbiol.">
        <title>Complete genome sequence of Corynebacterium casei LMG S-19264T (=DSM 44701T), isolated from a smear-ripened cheese.</title>
        <authorList>
            <consortium name="US DOE Joint Genome Institute (JGI-PGF)"/>
            <person name="Walter F."/>
            <person name="Albersmeier A."/>
            <person name="Kalinowski J."/>
            <person name="Ruckert C."/>
        </authorList>
    </citation>
    <scope>NUCLEOTIDE SEQUENCE</scope>
    <source>
        <strain evidence="4">CGMCC 4.7299</strain>
    </source>
</reference>
<sequence>MTHAFDKPYWDQIWQSDRGPAMAAGQPNPHLVCEVSGLAPGTALEAGCGAGAEAIWLATRGWQVTAADIAAAALTHAAERATAFGVDAKVDWVEADLSTWEPDARYDLVTTHYAHPAMPQLDFYQRIASWVAPQGTLLIVGHLHHDHHAASGHGHGGTEPPAAASATATDITARLDPNVWTIVTAEESHRSLVGPGGRPVAVHDVVVRASRR</sequence>
<name>A0A8J3FR47_9ACTN</name>
<dbReference type="Proteomes" id="UP000656042">
    <property type="component" value="Unassembled WGS sequence"/>
</dbReference>
<dbReference type="GO" id="GO:0016740">
    <property type="term" value="F:transferase activity"/>
    <property type="evidence" value="ECO:0007669"/>
    <property type="project" value="UniProtKB-KW"/>
</dbReference>
<dbReference type="SUPFAM" id="SSF53335">
    <property type="entry name" value="S-adenosyl-L-methionine-dependent methyltransferases"/>
    <property type="match status" value="1"/>
</dbReference>
<evidence type="ECO:0000256" key="2">
    <source>
        <dbReference type="SAM" id="MobiDB-lite"/>
    </source>
</evidence>
<comment type="caution">
    <text evidence="4">The sequence shown here is derived from an EMBL/GenBank/DDBJ whole genome shotgun (WGS) entry which is preliminary data.</text>
</comment>
<dbReference type="Pfam" id="PF13649">
    <property type="entry name" value="Methyltransf_25"/>
    <property type="match status" value="1"/>
</dbReference>
<dbReference type="InterPro" id="IPR029063">
    <property type="entry name" value="SAM-dependent_MTases_sf"/>
</dbReference>
<protein>
    <recommendedName>
        <fullName evidence="3">Methyltransferase domain-containing protein</fullName>
    </recommendedName>
</protein>
<feature type="region of interest" description="Disordered" evidence="2">
    <location>
        <begin position="148"/>
        <end position="167"/>
    </location>
</feature>
<dbReference type="AlphaFoldDB" id="A0A8J3FR47"/>
<evidence type="ECO:0000259" key="3">
    <source>
        <dbReference type="Pfam" id="PF13649"/>
    </source>
</evidence>
<dbReference type="RefSeq" id="WP_189082380.1">
    <property type="nucleotide sequence ID" value="NZ_BMMX01000044.1"/>
</dbReference>
<dbReference type="Gene3D" id="3.40.50.150">
    <property type="entry name" value="Vaccinia Virus protein VP39"/>
    <property type="match status" value="1"/>
</dbReference>
<keyword evidence="1" id="KW-0808">Transferase</keyword>
<reference evidence="4" key="2">
    <citation type="submission" date="2020-09" db="EMBL/GenBank/DDBJ databases">
        <authorList>
            <person name="Sun Q."/>
            <person name="Zhou Y."/>
        </authorList>
    </citation>
    <scope>NUCLEOTIDE SEQUENCE</scope>
    <source>
        <strain evidence="4">CGMCC 4.7299</strain>
    </source>
</reference>
<accession>A0A8J3FR47</accession>
<evidence type="ECO:0000313" key="5">
    <source>
        <dbReference type="Proteomes" id="UP000656042"/>
    </source>
</evidence>
<gene>
    <name evidence="4" type="ORF">GCM10012284_56660</name>
</gene>
<evidence type="ECO:0000313" key="4">
    <source>
        <dbReference type="EMBL" id="GGL14586.1"/>
    </source>
</evidence>
<proteinExistence type="predicted"/>
<organism evidence="4 5">
    <name type="scientific">Mangrovihabitans endophyticus</name>
    <dbReference type="NCBI Taxonomy" id="1751298"/>
    <lineage>
        <taxon>Bacteria</taxon>
        <taxon>Bacillati</taxon>
        <taxon>Actinomycetota</taxon>
        <taxon>Actinomycetes</taxon>
        <taxon>Micromonosporales</taxon>
        <taxon>Micromonosporaceae</taxon>
        <taxon>Mangrovihabitans</taxon>
    </lineage>
</organism>
<dbReference type="PANTHER" id="PTHR43861">
    <property type="entry name" value="TRANS-ACONITATE 2-METHYLTRANSFERASE-RELATED"/>
    <property type="match status" value="1"/>
</dbReference>
<evidence type="ECO:0000256" key="1">
    <source>
        <dbReference type="ARBA" id="ARBA00022679"/>
    </source>
</evidence>
<feature type="domain" description="Methyltransferase" evidence="3">
    <location>
        <begin position="44"/>
        <end position="135"/>
    </location>
</feature>
<keyword evidence="5" id="KW-1185">Reference proteome</keyword>
<dbReference type="InterPro" id="IPR041698">
    <property type="entry name" value="Methyltransf_25"/>
</dbReference>
<dbReference type="EMBL" id="BMMX01000044">
    <property type="protein sequence ID" value="GGL14586.1"/>
    <property type="molecule type" value="Genomic_DNA"/>
</dbReference>